<dbReference type="InterPro" id="IPR000276">
    <property type="entry name" value="GPCR_Rhodpsn"/>
</dbReference>
<dbReference type="InterPro" id="IPR017452">
    <property type="entry name" value="GPCR_Rhodpsn_7TM"/>
</dbReference>
<dbReference type="Gene3D" id="1.20.1070.10">
    <property type="entry name" value="Rhodopsin 7-helix transmembrane proteins"/>
    <property type="match status" value="1"/>
</dbReference>
<evidence type="ECO:0000256" key="4">
    <source>
        <dbReference type="ARBA" id="ARBA00022989"/>
    </source>
</evidence>
<dbReference type="GO" id="GO:0071880">
    <property type="term" value="P:adenylate cyclase-activating adrenergic receptor signaling pathway"/>
    <property type="evidence" value="ECO:0007669"/>
    <property type="project" value="TreeGrafter"/>
</dbReference>
<dbReference type="AlphaFoldDB" id="A0A8B7ZZD8"/>
<keyword evidence="2" id="KW-1003">Cell membrane</keyword>
<keyword evidence="3 9" id="KW-0812">Transmembrane</keyword>
<protein>
    <submittedName>
        <fullName evidence="14">Muscarinic acetylcholine receptor DM1-like</fullName>
    </submittedName>
</protein>
<dbReference type="PANTHER" id="PTHR24248">
    <property type="entry name" value="ADRENERGIC RECEPTOR-RELATED G-PROTEIN COUPLED RECEPTOR"/>
    <property type="match status" value="1"/>
</dbReference>
<dbReference type="GO" id="GO:0004930">
    <property type="term" value="F:G protein-coupled receptor activity"/>
    <property type="evidence" value="ECO:0007669"/>
    <property type="project" value="UniProtKB-KW"/>
</dbReference>
<feature type="transmembrane region" description="Helical" evidence="11">
    <location>
        <begin position="195"/>
        <end position="218"/>
    </location>
</feature>
<feature type="transmembrane region" description="Helical" evidence="11">
    <location>
        <begin position="70"/>
        <end position="96"/>
    </location>
</feature>
<dbReference type="PRINTS" id="PR00237">
    <property type="entry name" value="GPCRRHODOPSN"/>
</dbReference>
<feature type="compositionally biased region" description="Polar residues" evidence="10">
    <location>
        <begin position="352"/>
        <end position="361"/>
    </location>
</feature>
<dbReference type="KEGG" id="aplc:110990221"/>
<evidence type="ECO:0000256" key="10">
    <source>
        <dbReference type="SAM" id="MobiDB-lite"/>
    </source>
</evidence>
<dbReference type="GO" id="GO:0005886">
    <property type="term" value="C:plasma membrane"/>
    <property type="evidence" value="ECO:0007669"/>
    <property type="project" value="UniProtKB-SubCell"/>
</dbReference>
<feature type="transmembrane region" description="Helical" evidence="11">
    <location>
        <begin position="33"/>
        <end position="58"/>
    </location>
</feature>
<evidence type="ECO:0000259" key="12">
    <source>
        <dbReference type="PROSITE" id="PS50262"/>
    </source>
</evidence>
<dbReference type="PANTHER" id="PTHR24248:SF120">
    <property type="entry name" value="G-PROTEIN COUPLED RECEPTORS FAMILY 1 PROFILE DOMAIN-CONTAINING PROTEIN"/>
    <property type="match status" value="1"/>
</dbReference>
<dbReference type="Pfam" id="PF00001">
    <property type="entry name" value="7tm_1"/>
    <property type="match status" value="1"/>
</dbReference>
<accession>A0A8B7ZZD8</accession>
<feature type="compositionally biased region" description="Polar residues" evidence="10">
    <location>
        <begin position="249"/>
        <end position="261"/>
    </location>
</feature>
<keyword evidence="7 9" id="KW-0675">Receptor</keyword>
<evidence type="ECO:0000256" key="9">
    <source>
        <dbReference type="RuleBase" id="RU000688"/>
    </source>
</evidence>
<feature type="region of interest" description="Disordered" evidence="10">
    <location>
        <begin position="326"/>
        <end position="361"/>
    </location>
</feature>
<dbReference type="OrthoDB" id="10071887at2759"/>
<evidence type="ECO:0000256" key="5">
    <source>
        <dbReference type="ARBA" id="ARBA00023040"/>
    </source>
</evidence>
<evidence type="ECO:0000256" key="7">
    <source>
        <dbReference type="ARBA" id="ARBA00023170"/>
    </source>
</evidence>
<dbReference type="RefSeq" id="XP_022110794.1">
    <property type="nucleotide sequence ID" value="XM_022255102.1"/>
</dbReference>
<keyword evidence="6 11" id="KW-0472">Membrane</keyword>
<gene>
    <name evidence="14" type="primary">LOC110990221</name>
</gene>
<dbReference type="GO" id="GO:0043410">
    <property type="term" value="P:positive regulation of MAPK cascade"/>
    <property type="evidence" value="ECO:0007669"/>
    <property type="project" value="TreeGrafter"/>
</dbReference>
<evidence type="ECO:0000256" key="1">
    <source>
        <dbReference type="ARBA" id="ARBA00004651"/>
    </source>
</evidence>
<evidence type="ECO:0000313" key="14">
    <source>
        <dbReference type="RefSeq" id="XP_022110794.1"/>
    </source>
</evidence>
<dbReference type="GeneID" id="110990221"/>
<comment type="similarity">
    <text evidence="9">Belongs to the G-protein coupled receptor 1 family.</text>
</comment>
<dbReference type="PROSITE" id="PS50262">
    <property type="entry name" value="G_PROTEIN_RECEP_F1_2"/>
    <property type="match status" value="1"/>
</dbReference>
<evidence type="ECO:0000313" key="13">
    <source>
        <dbReference type="Proteomes" id="UP000694845"/>
    </source>
</evidence>
<feature type="transmembrane region" description="Helical" evidence="11">
    <location>
        <begin position="150"/>
        <end position="175"/>
    </location>
</feature>
<sequence length="361" mass="40402">MDSMGNASSWELNDTDTNTCSEETPVFCLTKTVTLSIVLGIISTMTVIGNIFVITAYTRDKRIRSTVANSFILSLSVCDLIVGAVSLPLASIWIVLGYWPFGKIPCQIWLALDYTIVHVAVFTIIFISLDRYWLLTKKLTYATFQTHKRAASMIIASWLINLLFYSTVSFLWGPLAGGDKIDYDYDCELESLESLGFQVFEIVSKFFIPLLIIIYFNARVYINIKRRSRGIFQKPRQSGDLPAGHKTARTTLREGSNTQEQSTDEQRASNDNFPPQEMLVLRTAEGHSNAGFDGKLEDIIIHRQSDQSQMPADTCLTDNAGVQWLPSRKLGNGAGQQDRTLDPTKFTEAHVKNSSGTGRQQ</sequence>
<organism evidence="13 14">
    <name type="scientific">Acanthaster planci</name>
    <name type="common">Crown-of-thorns starfish</name>
    <dbReference type="NCBI Taxonomy" id="133434"/>
    <lineage>
        <taxon>Eukaryota</taxon>
        <taxon>Metazoa</taxon>
        <taxon>Echinodermata</taxon>
        <taxon>Eleutherozoa</taxon>
        <taxon>Asterozoa</taxon>
        <taxon>Asteroidea</taxon>
        <taxon>Valvatacea</taxon>
        <taxon>Valvatida</taxon>
        <taxon>Acanthasteridae</taxon>
        <taxon>Acanthaster</taxon>
    </lineage>
</organism>
<reference evidence="14" key="1">
    <citation type="submission" date="2025-08" db="UniProtKB">
        <authorList>
            <consortium name="RefSeq"/>
        </authorList>
    </citation>
    <scope>IDENTIFICATION</scope>
</reference>
<feature type="compositionally biased region" description="Basic and acidic residues" evidence="10">
    <location>
        <begin position="339"/>
        <end position="351"/>
    </location>
</feature>
<dbReference type="PROSITE" id="PS00237">
    <property type="entry name" value="G_PROTEIN_RECEP_F1_1"/>
    <property type="match status" value="1"/>
</dbReference>
<feature type="transmembrane region" description="Helical" evidence="11">
    <location>
        <begin position="108"/>
        <end position="129"/>
    </location>
</feature>
<keyword evidence="8 9" id="KW-0807">Transducer</keyword>
<comment type="subcellular location">
    <subcellularLocation>
        <location evidence="1">Cell membrane</location>
        <topology evidence="1">Multi-pass membrane protein</topology>
    </subcellularLocation>
</comment>
<keyword evidence="5 9" id="KW-0297">G-protein coupled receptor</keyword>
<proteinExistence type="inferred from homology"/>
<name>A0A8B7ZZD8_ACAPL</name>
<feature type="domain" description="G-protein coupled receptors family 1 profile" evidence="12">
    <location>
        <begin position="49"/>
        <end position="268"/>
    </location>
</feature>
<evidence type="ECO:0000256" key="11">
    <source>
        <dbReference type="SAM" id="Phobius"/>
    </source>
</evidence>
<evidence type="ECO:0000256" key="8">
    <source>
        <dbReference type="ARBA" id="ARBA00023224"/>
    </source>
</evidence>
<keyword evidence="4 11" id="KW-1133">Transmembrane helix</keyword>
<keyword evidence="13" id="KW-1185">Reference proteome</keyword>
<dbReference type="Proteomes" id="UP000694845">
    <property type="component" value="Unplaced"/>
</dbReference>
<feature type="region of interest" description="Disordered" evidence="10">
    <location>
        <begin position="234"/>
        <end position="273"/>
    </location>
</feature>
<evidence type="ECO:0000256" key="2">
    <source>
        <dbReference type="ARBA" id="ARBA00022475"/>
    </source>
</evidence>
<evidence type="ECO:0000256" key="3">
    <source>
        <dbReference type="ARBA" id="ARBA00022692"/>
    </source>
</evidence>
<dbReference type="SUPFAM" id="SSF81321">
    <property type="entry name" value="Family A G protein-coupled receptor-like"/>
    <property type="match status" value="1"/>
</dbReference>
<evidence type="ECO:0000256" key="6">
    <source>
        <dbReference type="ARBA" id="ARBA00023136"/>
    </source>
</evidence>